<dbReference type="GO" id="GO:0005737">
    <property type="term" value="C:cytoplasm"/>
    <property type="evidence" value="ECO:0007669"/>
    <property type="project" value="TreeGrafter"/>
</dbReference>
<evidence type="ECO:0000259" key="1">
    <source>
        <dbReference type="Pfam" id="PF02492"/>
    </source>
</evidence>
<dbReference type="PANTHER" id="PTHR13748:SF62">
    <property type="entry name" value="COBW DOMAIN-CONTAINING PROTEIN"/>
    <property type="match status" value="1"/>
</dbReference>
<dbReference type="SUPFAM" id="SSF52540">
    <property type="entry name" value="P-loop containing nucleoside triphosphate hydrolases"/>
    <property type="match status" value="1"/>
</dbReference>
<dbReference type="PANTHER" id="PTHR13748">
    <property type="entry name" value="COBW-RELATED"/>
    <property type="match status" value="1"/>
</dbReference>
<feature type="domain" description="CobW/HypB/UreG nucleotide-binding" evidence="1">
    <location>
        <begin position="10"/>
        <end position="183"/>
    </location>
</feature>
<proteinExistence type="predicted"/>
<organism evidence="2 3">
    <name type="scientific">Cryptococcus neoformans Tu259-1</name>
    <dbReference type="NCBI Taxonomy" id="1230072"/>
    <lineage>
        <taxon>Eukaryota</taxon>
        <taxon>Fungi</taxon>
        <taxon>Dikarya</taxon>
        <taxon>Basidiomycota</taxon>
        <taxon>Agaricomycotina</taxon>
        <taxon>Tremellomycetes</taxon>
        <taxon>Tremellales</taxon>
        <taxon>Cryptococcaceae</taxon>
        <taxon>Cryptococcus</taxon>
        <taxon>Cryptococcus neoformans species complex</taxon>
    </lineage>
</organism>
<evidence type="ECO:0000313" key="2">
    <source>
        <dbReference type="EMBL" id="OXG14367.1"/>
    </source>
</evidence>
<dbReference type="EMBL" id="AMKT01000076">
    <property type="protein sequence ID" value="OXG14367.1"/>
    <property type="molecule type" value="Genomic_DNA"/>
</dbReference>
<dbReference type="Proteomes" id="UP000199727">
    <property type="component" value="Unassembled WGS sequence"/>
</dbReference>
<dbReference type="AlphaFoldDB" id="A0A854QB80"/>
<protein>
    <submittedName>
        <fullName evidence="2">Cytoplasmic protein</fullName>
    </submittedName>
</protein>
<name>A0A854QB80_CRYNE</name>
<gene>
    <name evidence="2" type="ORF">C361_05667</name>
</gene>
<dbReference type="Pfam" id="PF02492">
    <property type="entry name" value="cobW"/>
    <property type="match status" value="1"/>
</dbReference>
<dbReference type="InterPro" id="IPR051316">
    <property type="entry name" value="Zinc-reg_GTPase_activator"/>
</dbReference>
<comment type="caution">
    <text evidence="2">The sequence shown here is derived from an EMBL/GenBank/DDBJ whole genome shotgun (WGS) entry which is preliminary data.</text>
</comment>
<sequence>MTLEKDEAIPVTCFTGFLGAGKTTTILSLIQQLPQEYKVVLLKNEYGDVEVDSVLASQSNITGVSEILNGCLCCTSVGLISNALMEVKSTMKPDRIIIESSGSAFPATLALQIKELEPEGFKLDGVVTVVDCVNFEGYEDSSPSAKLQAKYTDLILLNKHHLPNPRQFDTLLDRLNDLNDETPKLRIGPAPSNPPKPEIIFGLDSKLWSVKDGERKDWGEMATRGGWHGDEVEVKGVYKGKKPKHEHVVGKGEGKECRDCQKAEVEKTVGPVEPIERELLEKELSKLSYEIYRVKGIVRFMSPSDPSKAFDTYILNYAFSRYTLTPAPSLDDDPTLEGVSIRLTVMGERGEVARRARRFGEAIGAMME</sequence>
<evidence type="ECO:0000313" key="3">
    <source>
        <dbReference type="Proteomes" id="UP000199727"/>
    </source>
</evidence>
<dbReference type="OrthoDB" id="272672at2759"/>
<dbReference type="InterPro" id="IPR003495">
    <property type="entry name" value="CobW/HypB/UreG_nucleotide-bd"/>
</dbReference>
<reference evidence="2 3" key="1">
    <citation type="submission" date="2017-06" db="EMBL/GenBank/DDBJ databases">
        <title>Global population genomics of the pathogenic fungus Cryptococcus neoformans var. grubii.</title>
        <authorList>
            <person name="Cuomo C."/>
            <person name="Litvintseva A."/>
            <person name="Chen Y."/>
            <person name="Young S."/>
            <person name="Zeng Q."/>
            <person name="Chapman S."/>
            <person name="Gujja S."/>
            <person name="Saif S."/>
            <person name="Birren B."/>
        </authorList>
    </citation>
    <scope>NUCLEOTIDE SEQUENCE [LARGE SCALE GENOMIC DNA]</scope>
    <source>
        <strain evidence="2 3">Tu259-1</strain>
    </source>
</reference>
<accession>A0A854QB80</accession>
<dbReference type="Gene3D" id="3.40.50.300">
    <property type="entry name" value="P-loop containing nucleotide triphosphate hydrolases"/>
    <property type="match status" value="1"/>
</dbReference>
<dbReference type="InterPro" id="IPR027417">
    <property type="entry name" value="P-loop_NTPase"/>
</dbReference>